<dbReference type="AlphaFoldDB" id="A0A6U0EFG6"/>
<sequence>MAMRDARGRAWASFAREMSGLFANGESVWAKPSVVVVGRRDETLPANTPVLLLSASVKNGIESERTMTTTAALTTKCQDIKSRWFAFVFYFFFVRARTSHSVRVSRYNADCHLG</sequence>
<dbReference type="EMBL" id="HBEW01005676">
    <property type="protein sequence ID" value="CAD8584176.1"/>
    <property type="molecule type" value="Transcribed_RNA"/>
</dbReference>
<proteinExistence type="predicted"/>
<evidence type="ECO:0000313" key="1">
    <source>
        <dbReference type="EMBL" id="CAD8584174.1"/>
    </source>
</evidence>
<reference evidence="2" key="1">
    <citation type="submission" date="2021-01" db="EMBL/GenBank/DDBJ databases">
        <authorList>
            <person name="Corre E."/>
            <person name="Pelletier E."/>
            <person name="Niang G."/>
            <person name="Scheremetjew M."/>
            <person name="Finn R."/>
            <person name="Kale V."/>
            <person name="Holt S."/>
            <person name="Cochrane G."/>
            <person name="Meng A."/>
            <person name="Brown T."/>
            <person name="Cohen L."/>
        </authorList>
    </citation>
    <scope>NUCLEOTIDE SEQUENCE</scope>
    <source>
        <strain evidence="2">Clade-D-RCC2572</strain>
    </source>
</reference>
<protein>
    <submittedName>
        <fullName evidence="2">Uncharacterized protein</fullName>
    </submittedName>
</protein>
<organism evidence="2">
    <name type="scientific">Ostreococcus mediterraneus</name>
    <dbReference type="NCBI Taxonomy" id="1486918"/>
    <lineage>
        <taxon>Eukaryota</taxon>
        <taxon>Viridiplantae</taxon>
        <taxon>Chlorophyta</taxon>
        <taxon>Mamiellophyceae</taxon>
        <taxon>Mamiellales</taxon>
        <taxon>Bathycoccaceae</taxon>
        <taxon>Ostreococcus</taxon>
    </lineage>
</organism>
<accession>A0A6U0EFG6</accession>
<gene>
    <name evidence="1" type="ORF">OMED0929_LOCUS4775</name>
    <name evidence="2" type="ORF">OMED0929_LOCUS4776</name>
</gene>
<evidence type="ECO:0000313" key="2">
    <source>
        <dbReference type="EMBL" id="CAD8584176.1"/>
    </source>
</evidence>
<name>A0A6U0EFG6_9CHLO</name>
<dbReference type="EMBL" id="HBEW01005675">
    <property type="protein sequence ID" value="CAD8584174.1"/>
    <property type="molecule type" value="Transcribed_RNA"/>
</dbReference>